<reference evidence="1 2" key="1">
    <citation type="submission" date="2019-05" db="EMBL/GenBank/DDBJ databases">
        <authorList>
            <consortium name="Pathogen Informatics"/>
        </authorList>
    </citation>
    <scope>NUCLEOTIDE SEQUENCE [LARGE SCALE GENOMIC DNA]</scope>
    <source>
        <strain evidence="1 2">NCTC11189</strain>
    </source>
</reference>
<dbReference type="AlphaFoldDB" id="A0A4U9YPG7"/>
<evidence type="ECO:0000313" key="1">
    <source>
        <dbReference type="EMBL" id="VTS28472.1"/>
    </source>
</evidence>
<dbReference type="EMBL" id="CABEHV010000004">
    <property type="protein sequence ID" value="VTS28472.1"/>
    <property type="molecule type" value="Genomic_DNA"/>
</dbReference>
<dbReference type="Proteomes" id="UP000387692">
    <property type="component" value="Unassembled WGS sequence"/>
</dbReference>
<organism evidence="1 2">
    <name type="scientific">Streptococcus mitis</name>
    <dbReference type="NCBI Taxonomy" id="28037"/>
    <lineage>
        <taxon>Bacteria</taxon>
        <taxon>Bacillati</taxon>
        <taxon>Bacillota</taxon>
        <taxon>Bacilli</taxon>
        <taxon>Lactobacillales</taxon>
        <taxon>Streptococcaceae</taxon>
        <taxon>Streptococcus</taxon>
        <taxon>Streptococcus mitis group</taxon>
    </lineage>
</organism>
<sequence>MDALFTGIFHTSNLLEFENYPMFAGAKWPFFWYNFL</sequence>
<accession>A0A4U9YPG7</accession>
<gene>
    <name evidence="1" type="ORF">NCTC11189_00814</name>
</gene>
<protein>
    <submittedName>
        <fullName evidence="1">Uncharacterized protein</fullName>
    </submittedName>
</protein>
<proteinExistence type="predicted"/>
<evidence type="ECO:0000313" key="2">
    <source>
        <dbReference type="Proteomes" id="UP000387692"/>
    </source>
</evidence>
<name>A0A4U9YPG7_STRMT</name>